<evidence type="ECO:0000313" key="1">
    <source>
        <dbReference type="EMBL" id="MCG4960380.1"/>
    </source>
</evidence>
<gene>
    <name evidence="2" type="ORF">DWW24_04635</name>
    <name evidence="3" type="ORF">DXA53_13495</name>
    <name evidence="1" type="ORF">L0P03_11045</name>
</gene>
<protein>
    <submittedName>
        <fullName evidence="2">Uncharacterized protein</fullName>
    </submittedName>
</protein>
<organism evidence="2 4">
    <name type="scientific">Odoribacter splanchnicus</name>
    <dbReference type="NCBI Taxonomy" id="28118"/>
    <lineage>
        <taxon>Bacteria</taxon>
        <taxon>Pseudomonadati</taxon>
        <taxon>Bacteroidota</taxon>
        <taxon>Bacteroidia</taxon>
        <taxon>Bacteroidales</taxon>
        <taxon>Odoribacteraceae</taxon>
        <taxon>Odoribacter</taxon>
    </lineage>
</organism>
<evidence type="ECO:0000313" key="2">
    <source>
        <dbReference type="EMBL" id="RGV29141.1"/>
    </source>
</evidence>
<dbReference type="Proteomes" id="UP000283426">
    <property type="component" value="Unassembled WGS sequence"/>
</dbReference>
<reference evidence="1" key="2">
    <citation type="submission" date="2022-01" db="EMBL/GenBank/DDBJ databases">
        <title>Collection of gut derived symbiotic bacterial strains cultured from healthy donors.</title>
        <authorList>
            <person name="Lin H."/>
            <person name="Kohout C."/>
            <person name="Waligurski E."/>
            <person name="Pamer E.G."/>
        </authorList>
    </citation>
    <scope>NUCLEOTIDE SEQUENCE</scope>
    <source>
        <strain evidence="1">DFI.1.149</strain>
    </source>
</reference>
<dbReference type="RefSeq" id="WP_041556917.1">
    <property type="nucleotide sequence ID" value="NZ_JABWDG010000013.1"/>
</dbReference>
<name>A0A412WPK9_9BACT</name>
<dbReference type="Proteomes" id="UP000284434">
    <property type="component" value="Unassembled WGS sequence"/>
</dbReference>
<reference evidence="4 5" key="1">
    <citation type="submission" date="2018-08" db="EMBL/GenBank/DDBJ databases">
        <title>A genome reference for cultivated species of the human gut microbiota.</title>
        <authorList>
            <person name="Zou Y."/>
            <person name="Xue W."/>
            <person name="Luo G."/>
        </authorList>
    </citation>
    <scope>NUCLEOTIDE SEQUENCE [LARGE SCALE GENOMIC DNA]</scope>
    <source>
        <strain evidence="2 4">AF14-6AC</strain>
        <strain evidence="3 5">OF03-11</strain>
    </source>
</reference>
<sequence length="107" mass="12452">MDFYNQALQKSTFNLDSTEIIILVPGSGCSGCITKAEHFIAKYFNKLNKVKFILTNIQSYKILRLKLGEEAFHSPLLYLDKNNVWYNTKNENNIYPQVLFINNKKNN</sequence>
<dbReference type="GeneID" id="61276137"/>
<accession>A0A412WPK9</accession>
<dbReference type="AlphaFoldDB" id="A0A412WPK9"/>
<evidence type="ECO:0000313" key="3">
    <source>
        <dbReference type="EMBL" id="RGY05219.1"/>
    </source>
</evidence>
<dbReference type="EMBL" id="JAKNDN010000020">
    <property type="protein sequence ID" value="MCG4960380.1"/>
    <property type="molecule type" value="Genomic_DNA"/>
</dbReference>
<dbReference type="Proteomes" id="UP001199750">
    <property type="component" value="Unassembled WGS sequence"/>
</dbReference>
<comment type="caution">
    <text evidence="2">The sequence shown here is derived from an EMBL/GenBank/DDBJ whole genome shotgun (WGS) entry which is preliminary data.</text>
</comment>
<evidence type="ECO:0000313" key="5">
    <source>
        <dbReference type="Proteomes" id="UP000284434"/>
    </source>
</evidence>
<dbReference type="EMBL" id="QSCO01000019">
    <property type="protein sequence ID" value="RGY05219.1"/>
    <property type="molecule type" value="Genomic_DNA"/>
</dbReference>
<evidence type="ECO:0000313" key="4">
    <source>
        <dbReference type="Proteomes" id="UP000283426"/>
    </source>
</evidence>
<proteinExistence type="predicted"/>
<dbReference type="EMBL" id="QRYW01000007">
    <property type="protein sequence ID" value="RGV29141.1"/>
    <property type="molecule type" value="Genomic_DNA"/>
</dbReference>